<evidence type="ECO:0000313" key="2">
    <source>
        <dbReference type="Proteomes" id="UP001056120"/>
    </source>
</evidence>
<name>A0ACB9K8Q5_9ASTR</name>
<gene>
    <name evidence="1" type="ORF">L1987_02750</name>
</gene>
<dbReference type="Proteomes" id="UP001056120">
    <property type="component" value="Linkage Group LG01"/>
</dbReference>
<organism evidence="1 2">
    <name type="scientific">Smallanthus sonchifolius</name>
    <dbReference type="NCBI Taxonomy" id="185202"/>
    <lineage>
        <taxon>Eukaryota</taxon>
        <taxon>Viridiplantae</taxon>
        <taxon>Streptophyta</taxon>
        <taxon>Embryophyta</taxon>
        <taxon>Tracheophyta</taxon>
        <taxon>Spermatophyta</taxon>
        <taxon>Magnoliopsida</taxon>
        <taxon>eudicotyledons</taxon>
        <taxon>Gunneridae</taxon>
        <taxon>Pentapetalae</taxon>
        <taxon>asterids</taxon>
        <taxon>campanulids</taxon>
        <taxon>Asterales</taxon>
        <taxon>Asteraceae</taxon>
        <taxon>Asteroideae</taxon>
        <taxon>Heliantheae alliance</taxon>
        <taxon>Millerieae</taxon>
        <taxon>Smallanthus</taxon>
    </lineage>
</organism>
<reference evidence="1 2" key="2">
    <citation type="journal article" date="2022" name="Mol. Ecol. Resour.">
        <title>The genomes of chicory, endive, great burdock and yacon provide insights into Asteraceae paleo-polyploidization history and plant inulin production.</title>
        <authorList>
            <person name="Fan W."/>
            <person name="Wang S."/>
            <person name="Wang H."/>
            <person name="Wang A."/>
            <person name="Jiang F."/>
            <person name="Liu H."/>
            <person name="Zhao H."/>
            <person name="Xu D."/>
            <person name="Zhang Y."/>
        </authorList>
    </citation>
    <scope>NUCLEOTIDE SEQUENCE [LARGE SCALE GENOMIC DNA]</scope>
    <source>
        <strain evidence="2">cv. Yunnan</strain>
        <tissue evidence="1">Leaves</tissue>
    </source>
</reference>
<reference evidence="2" key="1">
    <citation type="journal article" date="2022" name="Mol. Ecol. Resour.">
        <title>The genomes of chicory, endive, great burdock and yacon provide insights into Asteraceae palaeo-polyploidization history and plant inulin production.</title>
        <authorList>
            <person name="Fan W."/>
            <person name="Wang S."/>
            <person name="Wang H."/>
            <person name="Wang A."/>
            <person name="Jiang F."/>
            <person name="Liu H."/>
            <person name="Zhao H."/>
            <person name="Xu D."/>
            <person name="Zhang Y."/>
        </authorList>
    </citation>
    <scope>NUCLEOTIDE SEQUENCE [LARGE SCALE GENOMIC DNA]</scope>
    <source>
        <strain evidence="2">cv. Yunnan</strain>
    </source>
</reference>
<evidence type="ECO:0000313" key="1">
    <source>
        <dbReference type="EMBL" id="KAI3828642.1"/>
    </source>
</evidence>
<dbReference type="EMBL" id="CM042018">
    <property type="protein sequence ID" value="KAI3828642.1"/>
    <property type="molecule type" value="Genomic_DNA"/>
</dbReference>
<accession>A0ACB9K8Q5</accession>
<sequence>MFIWAIFQQWFHDQFRGHIEMYAHKLIGYVYPYVQINFHEYHAEYFERSKAYAAIERYLSANSSNRAKRLKANVVKDSESVVLSMDDYEEVTDEFNGVTIWWNSNKTVPDQRTLFSIRDDDERRFYRLTFHRKHRDFVTKVYLKHVLDEGKAIAVKTRQRQQQK</sequence>
<proteinExistence type="predicted"/>
<keyword evidence="2" id="KW-1185">Reference proteome</keyword>
<protein>
    <submittedName>
        <fullName evidence="1">Uncharacterized protein</fullName>
    </submittedName>
</protein>
<comment type="caution">
    <text evidence="1">The sequence shown here is derived from an EMBL/GenBank/DDBJ whole genome shotgun (WGS) entry which is preliminary data.</text>
</comment>